<accession>A0AB38ERF9</accession>
<comment type="caution">
    <text evidence="1">The sequence shown here is derived from an EMBL/GenBank/DDBJ whole genome shotgun (WGS) entry which is preliminary data.</text>
</comment>
<name>A0AB38ERF9_ECOLX</name>
<evidence type="ECO:0000313" key="1">
    <source>
        <dbReference type="EMBL" id="SPX27863.1"/>
    </source>
</evidence>
<organism evidence="1 2">
    <name type="scientific">Escherichia coli</name>
    <dbReference type="NCBI Taxonomy" id="562"/>
    <lineage>
        <taxon>Bacteria</taxon>
        <taxon>Pseudomonadati</taxon>
        <taxon>Pseudomonadota</taxon>
        <taxon>Gammaproteobacteria</taxon>
        <taxon>Enterobacterales</taxon>
        <taxon>Enterobacteriaceae</taxon>
        <taxon>Escherichia</taxon>
    </lineage>
</organism>
<evidence type="ECO:0000313" key="2">
    <source>
        <dbReference type="Proteomes" id="UP000250385"/>
    </source>
</evidence>
<dbReference type="EMBL" id="UASG01000002">
    <property type="protein sequence ID" value="SPX27863.1"/>
    <property type="molecule type" value="Genomic_DNA"/>
</dbReference>
<reference evidence="1 2" key="1">
    <citation type="submission" date="2018-06" db="EMBL/GenBank/DDBJ databases">
        <authorList>
            <consortium name="Pathogen Informatics"/>
            <person name="Doyle S."/>
        </authorList>
    </citation>
    <scope>NUCLEOTIDE SEQUENCE [LARGE SCALE GENOMIC DNA]</scope>
    <source>
        <strain evidence="1 2">NCTC10279</strain>
    </source>
</reference>
<dbReference type="AlphaFoldDB" id="A0AB38ERF9"/>
<sequence>MSKPHNQMYCTMKELPRYFIRTPYNGVLASQTRHDYCPQSFMIRGDVTGSGGALVTADRGQVRHHVGTVCNVDAGTCCPRLSG</sequence>
<proteinExistence type="predicted"/>
<dbReference type="Proteomes" id="UP000250385">
    <property type="component" value="Unassembled WGS sequence"/>
</dbReference>
<protein>
    <submittedName>
        <fullName evidence="1">Uncharacterized protein</fullName>
    </submittedName>
</protein>
<gene>
    <name evidence="1" type="ORF">NCTC10279_00024</name>
</gene>